<dbReference type="SUPFAM" id="SSF54556">
    <property type="entry name" value="Chitinase insertion domain"/>
    <property type="match status" value="1"/>
</dbReference>
<dbReference type="SUPFAM" id="SSF51445">
    <property type="entry name" value="(Trans)glycosidases"/>
    <property type="match status" value="1"/>
</dbReference>
<keyword evidence="4" id="KW-0146">Chitin degradation</keyword>
<name>A0A1M7YC84_9FIRM</name>
<feature type="domain" description="GH18" evidence="8">
    <location>
        <begin position="34"/>
        <end position="377"/>
    </location>
</feature>
<keyword evidence="4" id="KW-0624">Polysaccharide degradation</keyword>
<proteinExistence type="inferred from homology"/>
<evidence type="ECO:0000256" key="7">
    <source>
        <dbReference type="RuleBase" id="RU004453"/>
    </source>
</evidence>
<dbReference type="AlphaFoldDB" id="A0A1M7YC84"/>
<dbReference type="EMBL" id="FRFD01000007">
    <property type="protein sequence ID" value="SHO50250.1"/>
    <property type="molecule type" value="Genomic_DNA"/>
</dbReference>
<dbReference type="Pfam" id="PF00704">
    <property type="entry name" value="Glyco_hydro_18"/>
    <property type="match status" value="1"/>
</dbReference>
<dbReference type="Gene3D" id="3.20.20.80">
    <property type="entry name" value="Glycosidases"/>
    <property type="match status" value="1"/>
</dbReference>
<keyword evidence="5 6" id="KW-0326">Glycosidase</keyword>
<dbReference type="InterPro" id="IPR017853">
    <property type="entry name" value="GH"/>
</dbReference>
<reference evidence="9 10" key="1">
    <citation type="submission" date="2016-12" db="EMBL/GenBank/DDBJ databases">
        <authorList>
            <person name="Song W.-J."/>
            <person name="Kurnit D.M."/>
        </authorList>
    </citation>
    <scope>NUCLEOTIDE SEQUENCE [LARGE SCALE GENOMIC DNA]</scope>
    <source>
        <strain evidence="9 10">DSM 12503</strain>
    </source>
</reference>
<dbReference type="GO" id="GO:0008843">
    <property type="term" value="F:endochitinase activity"/>
    <property type="evidence" value="ECO:0007669"/>
    <property type="project" value="UniProtKB-EC"/>
</dbReference>
<comment type="similarity">
    <text evidence="7">Belongs to the glycosyl hydrolase 18 family.</text>
</comment>
<dbReference type="Proteomes" id="UP000184612">
    <property type="component" value="Unassembled WGS sequence"/>
</dbReference>
<dbReference type="SMART" id="SM00636">
    <property type="entry name" value="Glyco_18"/>
    <property type="match status" value="1"/>
</dbReference>
<protein>
    <recommendedName>
        <fullName evidence="2">chitinase</fullName>
        <ecNumber evidence="2">3.2.1.14</ecNumber>
    </recommendedName>
</protein>
<gene>
    <name evidence="9" type="ORF">SAMN02745217_02656</name>
</gene>
<evidence type="ECO:0000313" key="9">
    <source>
        <dbReference type="EMBL" id="SHO50250.1"/>
    </source>
</evidence>
<dbReference type="Gene3D" id="3.10.50.10">
    <property type="match status" value="1"/>
</dbReference>
<dbReference type="EC" id="3.2.1.14" evidence="2"/>
<dbReference type="InterPro" id="IPR001579">
    <property type="entry name" value="Glyco_hydro_18_chit_AS"/>
</dbReference>
<keyword evidence="3 6" id="KW-0378">Hydrolase</keyword>
<evidence type="ECO:0000256" key="3">
    <source>
        <dbReference type="ARBA" id="ARBA00022801"/>
    </source>
</evidence>
<keyword evidence="4" id="KW-0119">Carbohydrate metabolism</keyword>
<dbReference type="InterPro" id="IPR029070">
    <property type="entry name" value="Chitinase_insertion_sf"/>
</dbReference>
<dbReference type="CDD" id="cd06548">
    <property type="entry name" value="GH18_chitinase"/>
    <property type="match status" value="1"/>
</dbReference>
<dbReference type="RefSeq" id="WP_084558644.1">
    <property type="nucleotide sequence ID" value="NZ_FRFD01000007.1"/>
</dbReference>
<dbReference type="GO" id="GO:0008061">
    <property type="term" value="F:chitin binding"/>
    <property type="evidence" value="ECO:0007669"/>
    <property type="project" value="InterPro"/>
</dbReference>
<dbReference type="OrthoDB" id="9812811at2"/>
<sequence>MKKRKIRLWVIGGVLLAAILTAGLLVLESKREEYVVSAYLPLWKQWNCNELKAEQLDILYIAFAGIGADHKITFADKTYLEKIKALREAFPDLTLCLAIGGYNSDGFSDAAYSEESRSAFTKSIMSFIQKYHLDGVDIDWEFPVNGGWGSIKCRKEDKQNFTYLLSSLRKGMDQLEEETGKRYELSFAATSADWGTEVIEPDQVQRLVDRVNLMSYDYTGYWESTTAHHSNLYKNPKSPIAININDSVKHYIASGIPAKKLVLGIPAYGRGWTGVTNKDNGLYQTAQNCIDNYQVDLSYNTLCKNYINKNGYVRHWDEQAKAPYLFNGNEFITYDDKKSVAVKMSYVKKHGLGGGMCWEYSQDQNGELIGVMHDILH</sequence>
<dbReference type="InterPro" id="IPR011583">
    <property type="entry name" value="Chitinase_II/V-like_cat"/>
</dbReference>
<keyword evidence="10" id="KW-1185">Reference proteome</keyword>
<dbReference type="PANTHER" id="PTHR11177">
    <property type="entry name" value="CHITINASE"/>
    <property type="match status" value="1"/>
</dbReference>
<evidence type="ECO:0000256" key="4">
    <source>
        <dbReference type="ARBA" id="ARBA00023024"/>
    </source>
</evidence>
<dbReference type="GO" id="GO:0005975">
    <property type="term" value="P:carbohydrate metabolic process"/>
    <property type="evidence" value="ECO:0007669"/>
    <property type="project" value="InterPro"/>
</dbReference>
<evidence type="ECO:0000256" key="6">
    <source>
        <dbReference type="RuleBase" id="RU000489"/>
    </source>
</evidence>
<organism evidence="9 10">
    <name type="scientific">Anaerocolumna xylanovorans DSM 12503</name>
    <dbReference type="NCBI Taxonomy" id="1121345"/>
    <lineage>
        <taxon>Bacteria</taxon>
        <taxon>Bacillati</taxon>
        <taxon>Bacillota</taxon>
        <taxon>Clostridia</taxon>
        <taxon>Lachnospirales</taxon>
        <taxon>Lachnospiraceae</taxon>
        <taxon>Anaerocolumna</taxon>
    </lineage>
</organism>
<evidence type="ECO:0000256" key="1">
    <source>
        <dbReference type="ARBA" id="ARBA00000822"/>
    </source>
</evidence>
<dbReference type="PROSITE" id="PS01095">
    <property type="entry name" value="GH18_1"/>
    <property type="match status" value="1"/>
</dbReference>
<dbReference type="PANTHER" id="PTHR11177:SF317">
    <property type="entry name" value="CHITINASE 12-RELATED"/>
    <property type="match status" value="1"/>
</dbReference>
<evidence type="ECO:0000259" key="8">
    <source>
        <dbReference type="PROSITE" id="PS51910"/>
    </source>
</evidence>
<evidence type="ECO:0000256" key="5">
    <source>
        <dbReference type="ARBA" id="ARBA00023295"/>
    </source>
</evidence>
<dbReference type="InterPro" id="IPR050314">
    <property type="entry name" value="Glycosyl_Hydrlase_18"/>
</dbReference>
<comment type="catalytic activity">
    <reaction evidence="1">
        <text>Random endo-hydrolysis of N-acetyl-beta-D-glucosaminide (1-&gt;4)-beta-linkages in chitin and chitodextrins.</text>
        <dbReference type="EC" id="3.2.1.14"/>
    </reaction>
</comment>
<dbReference type="STRING" id="1121345.SAMN02745217_02656"/>
<evidence type="ECO:0000256" key="2">
    <source>
        <dbReference type="ARBA" id="ARBA00012729"/>
    </source>
</evidence>
<dbReference type="GO" id="GO:0006032">
    <property type="term" value="P:chitin catabolic process"/>
    <property type="evidence" value="ECO:0007669"/>
    <property type="project" value="UniProtKB-KW"/>
</dbReference>
<evidence type="ECO:0000313" key="10">
    <source>
        <dbReference type="Proteomes" id="UP000184612"/>
    </source>
</evidence>
<accession>A0A1M7YC84</accession>
<dbReference type="PROSITE" id="PS51910">
    <property type="entry name" value="GH18_2"/>
    <property type="match status" value="1"/>
</dbReference>
<dbReference type="InterPro" id="IPR001223">
    <property type="entry name" value="Glyco_hydro18_cat"/>
</dbReference>